<dbReference type="EMBL" id="QXDL01000012">
    <property type="protein sequence ID" value="RIH90301.1"/>
    <property type="molecule type" value="Genomic_DNA"/>
</dbReference>
<keyword evidence="1" id="KW-1133">Transmembrane helix</keyword>
<proteinExistence type="predicted"/>
<keyword evidence="1" id="KW-0472">Membrane</keyword>
<feature type="transmembrane region" description="Helical" evidence="1">
    <location>
        <begin position="12"/>
        <end position="34"/>
    </location>
</feature>
<sequence>MWRELRRGGRRLRAGSPAPLTPLLIPLAWVLAHYGRGRALVALWELVNPVVLLASLGIGMALGGLALVLSTPGGLLDRAAKLARGLGMAAWRVAVGTAGIMAALGGGLVLAWGGGAERSLAWAALVGPLAVWVYAWCWGDLFRGAWRLSRQMPRLSVVLRLGGAASCLCGAWFAAATLGPLLW</sequence>
<reference evidence="2 3" key="1">
    <citation type="submission" date="2018-08" db="EMBL/GenBank/DDBJ databases">
        <title>Meiothermus terrae DSM 26712 genome sequencing project.</title>
        <authorList>
            <person name="Da Costa M.S."/>
            <person name="Albuquerque L."/>
            <person name="Raposo P."/>
            <person name="Froufe H.J.C."/>
            <person name="Barroso C.S."/>
            <person name="Egas C."/>
        </authorList>
    </citation>
    <scope>NUCLEOTIDE SEQUENCE [LARGE SCALE GENOMIC DNA]</scope>
    <source>
        <strain evidence="2 3">DSM 26712</strain>
    </source>
</reference>
<keyword evidence="1" id="KW-0812">Transmembrane</keyword>
<organism evidence="2 3">
    <name type="scientific">Calidithermus terrae</name>
    <dbReference type="NCBI Taxonomy" id="1408545"/>
    <lineage>
        <taxon>Bacteria</taxon>
        <taxon>Thermotogati</taxon>
        <taxon>Deinococcota</taxon>
        <taxon>Deinococci</taxon>
        <taxon>Thermales</taxon>
        <taxon>Thermaceae</taxon>
        <taxon>Calidithermus</taxon>
    </lineage>
</organism>
<name>A0A399F6P5_9DEIN</name>
<feature type="transmembrane region" description="Helical" evidence="1">
    <location>
        <begin position="119"/>
        <end position="137"/>
    </location>
</feature>
<accession>A0A399F6P5</accession>
<evidence type="ECO:0000313" key="2">
    <source>
        <dbReference type="EMBL" id="RIH90301.1"/>
    </source>
</evidence>
<dbReference type="Proteomes" id="UP000265715">
    <property type="component" value="Unassembled WGS sequence"/>
</dbReference>
<keyword evidence="3" id="KW-1185">Reference proteome</keyword>
<evidence type="ECO:0000313" key="3">
    <source>
        <dbReference type="Proteomes" id="UP000265715"/>
    </source>
</evidence>
<evidence type="ECO:0000256" key="1">
    <source>
        <dbReference type="SAM" id="Phobius"/>
    </source>
</evidence>
<feature type="transmembrane region" description="Helical" evidence="1">
    <location>
        <begin position="46"/>
        <end position="69"/>
    </location>
</feature>
<protein>
    <submittedName>
        <fullName evidence="2">Uncharacterized protein</fullName>
    </submittedName>
</protein>
<dbReference type="AlphaFoldDB" id="A0A399F6P5"/>
<feature type="transmembrane region" description="Helical" evidence="1">
    <location>
        <begin position="90"/>
        <end position="113"/>
    </location>
</feature>
<feature type="transmembrane region" description="Helical" evidence="1">
    <location>
        <begin position="157"/>
        <end position="182"/>
    </location>
</feature>
<gene>
    <name evidence="2" type="ORF">Mterra_00532</name>
</gene>
<comment type="caution">
    <text evidence="2">The sequence shown here is derived from an EMBL/GenBank/DDBJ whole genome shotgun (WGS) entry which is preliminary data.</text>
</comment>